<dbReference type="InterPro" id="IPR029058">
    <property type="entry name" value="AB_hydrolase_fold"/>
</dbReference>
<dbReference type="Pfam" id="PF03583">
    <property type="entry name" value="LIP"/>
    <property type="match status" value="1"/>
</dbReference>
<evidence type="ECO:0000313" key="2">
    <source>
        <dbReference type="Proteomes" id="UP000587760"/>
    </source>
</evidence>
<dbReference type="AlphaFoldDB" id="A0A841RHZ2"/>
<dbReference type="RefSeq" id="WP_184748616.1">
    <property type="nucleotide sequence ID" value="NZ_JACHGJ010000011.1"/>
</dbReference>
<evidence type="ECO:0008006" key="3">
    <source>
        <dbReference type="Google" id="ProtNLM"/>
    </source>
</evidence>
<dbReference type="EMBL" id="JACHGJ010000011">
    <property type="protein sequence ID" value="MBB6482379.1"/>
    <property type="molecule type" value="Genomic_DNA"/>
</dbReference>
<gene>
    <name evidence="1" type="ORF">HNR50_004072</name>
</gene>
<evidence type="ECO:0000313" key="1">
    <source>
        <dbReference type="EMBL" id="MBB6482379.1"/>
    </source>
</evidence>
<name>A0A841RHZ2_9SPIO</name>
<dbReference type="Proteomes" id="UP000587760">
    <property type="component" value="Unassembled WGS sequence"/>
</dbReference>
<dbReference type="Gene3D" id="3.40.50.1820">
    <property type="entry name" value="alpha/beta hydrolase"/>
    <property type="match status" value="2"/>
</dbReference>
<accession>A0A841RHZ2</accession>
<keyword evidence="2" id="KW-1185">Reference proteome</keyword>
<organism evidence="1 2">
    <name type="scientific">Spirochaeta isovalerica</name>
    <dbReference type="NCBI Taxonomy" id="150"/>
    <lineage>
        <taxon>Bacteria</taxon>
        <taxon>Pseudomonadati</taxon>
        <taxon>Spirochaetota</taxon>
        <taxon>Spirochaetia</taxon>
        <taxon>Spirochaetales</taxon>
        <taxon>Spirochaetaceae</taxon>
        <taxon>Spirochaeta</taxon>
    </lineage>
</organism>
<dbReference type="PROSITE" id="PS51257">
    <property type="entry name" value="PROKAR_LIPOPROTEIN"/>
    <property type="match status" value="1"/>
</dbReference>
<dbReference type="PANTHER" id="PTHR34853:SF1">
    <property type="entry name" value="LIPASE 5"/>
    <property type="match status" value="1"/>
</dbReference>
<sequence>MKSITGNLFFLLILPFILLSFSCSGNKSADIEQTVENQTQVQVEPQPVAEEPQLPLPGDITLVEKRKVYSLNETVEAVKPFIEDYAMEPLQYGVRTYHIRFVSTDFDGSQAIIHAQLFIPDTAVDEDFPLYVFGSGTTGISDACAPSFEVPELRRWGWYKQNMLAYGGSGFIAVFPDYLGFNDPDRPQRYFSKLAEGHVMLDSIRAVKNLFETEDFSSLKANLSGQTFTAGYSQGGHAAFAAADLLSEYAPEIDLTGVIGYASTNDIAALFREGVCYGAEIIYTYMKMYGEDKIDPADYLQERFLETFEEDASTMCVDVFQYYFGYDSKKLFNEDFYRSLYTDNLAEDYPVMHKYMAMNNTGLSGHGIPSFVVQGGTDFIITTASADIFVDGLRELGSEVKYEVYPGIPHKYTRMAGFADSIEWMRSFGE</sequence>
<dbReference type="PANTHER" id="PTHR34853">
    <property type="match status" value="1"/>
</dbReference>
<dbReference type="GO" id="GO:0004806">
    <property type="term" value="F:triacylglycerol lipase activity"/>
    <property type="evidence" value="ECO:0007669"/>
    <property type="project" value="InterPro"/>
</dbReference>
<dbReference type="GO" id="GO:0016042">
    <property type="term" value="P:lipid catabolic process"/>
    <property type="evidence" value="ECO:0007669"/>
    <property type="project" value="InterPro"/>
</dbReference>
<comment type="caution">
    <text evidence="1">The sequence shown here is derived from an EMBL/GenBank/DDBJ whole genome shotgun (WGS) entry which is preliminary data.</text>
</comment>
<protein>
    <recommendedName>
        <fullName evidence="3">Secretory lipase</fullName>
    </recommendedName>
</protein>
<dbReference type="PIRSF" id="PIRSF029171">
    <property type="entry name" value="Esterase_LipA"/>
    <property type="match status" value="1"/>
</dbReference>
<dbReference type="InterPro" id="IPR005152">
    <property type="entry name" value="Lipase_secreted"/>
</dbReference>
<dbReference type="SUPFAM" id="SSF53474">
    <property type="entry name" value="alpha/beta-Hydrolases"/>
    <property type="match status" value="1"/>
</dbReference>
<proteinExistence type="predicted"/>
<reference evidence="1 2" key="1">
    <citation type="submission" date="2020-08" db="EMBL/GenBank/DDBJ databases">
        <title>Genomic Encyclopedia of Type Strains, Phase IV (KMG-IV): sequencing the most valuable type-strain genomes for metagenomic binning, comparative biology and taxonomic classification.</title>
        <authorList>
            <person name="Goeker M."/>
        </authorList>
    </citation>
    <scope>NUCLEOTIDE SEQUENCE [LARGE SCALE GENOMIC DNA]</scope>
    <source>
        <strain evidence="1 2">DSM 2461</strain>
    </source>
</reference>